<dbReference type="EMBL" id="KV878346">
    <property type="protein sequence ID" value="OJJ44996.1"/>
    <property type="molecule type" value="Genomic_DNA"/>
</dbReference>
<evidence type="ECO:0000256" key="3">
    <source>
        <dbReference type="ARBA" id="ARBA00022989"/>
    </source>
</evidence>
<evidence type="ECO:0000259" key="7">
    <source>
        <dbReference type="Pfam" id="PF20684"/>
    </source>
</evidence>
<evidence type="ECO:0000256" key="2">
    <source>
        <dbReference type="ARBA" id="ARBA00022692"/>
    </source>
</evidence>
<dbReference type="RefSeq" id="XP_022579506.1">
    <property type="nucleotide sequence ID" value="XM_022729378.1"/>
</dbReference>
<accession>A0A1L9SCU0</accession>
<reference evidence="9" key="1">
    <citation type="journal article" date="2017" name="Genome Biol.">
        <title>Comparative genomics reveals high biological diversity and specific adaptations in the industrially and medically important fungal genus Aspergillus.</title>
        <authorList>
            <person name="de Vries R.P."/>
            <person name="Riley R."/>
            <person name="Wiebenga A."/>
            <person name="Aguilar-Osorio G."/>
            <person name="Amillis S."/>
            <person name="Uchima C.A."/>
            <person name="Anderluh G."/>
            <person name="Asadollahi M."/>
            <person name="Askin M."/>
            <person name="Barry K."/>
            <person name="Battaglia E."/>
            <person name="Bayram O."/>
            <person name="Benocci T."/>
            <person name="Braus-Stromeyer S.A."/>
            <person name="Caldana C."/>
            <person name="Canovas D."/>
            <person name="Cerqueira G.C."/>
            <person name="Chen F."/>
            <person name="Chen W."/>
            <person name="Choi C."/>
            <person name="Clum A."/>
            <person name="Dos Santos R.A."/>
            <person name="Damasio A.R."/>
            <person name="Diallinas G."/>
            <person name="Emri T."/>
            <person name="Fekete E."/>
            <person name="Flipphi M."/>
            <person name="Freyberg S."/>
            <person name="Gallo A."/>
            <person name="Gournas C."/>
            <person name="Habgood R."/>
            <person name="Hainaut M."/>
            <person name="Harispe M.L."/>
            <person name="Henrissat B."/>
            <person name="Hilden K.S."/>
            <person name="Hope R."/>
            <person name="Hossain A."/>
            <person name="Karabika E."/>
            <person name="Karaffa L."/>
            <person name="Karanyi Z."/>
            <person name="Krasevec N."/>
            <person name="Kuo A."/>
            <person name="Kusch H."/>
            <person name="LaButti K."/>
            <person name="Lagendijk E.L."/>
            <person name="Lapidus A."/>
            <person name="Levasseur A."/>
            <person name="Lindquist E."/>
            <person name="Lipzen A."/>
            <person name="Logrieco A.F."/>
            <person name="MacCabe A."/>
            <person name="Maekelae M.R."/>
            <person name="Malavazi I."/>
            <person name="Melin P."/>
            <person name="Meyer V."/>
            <person name="Mielnichuk N."/>
            <person name="Miskei M."/>
            <person name="Molnar A.P."/>
            <person name="Mule G."/>
            <person name="Ngan C.Y."/>
            <person name="Orejas M."/>
            <person name="Orosz E."/>
            <person name="Ouedraogo J.P."/>
            <person name="Overkamp K.M."/>
            <person name="Park H.-S."/>
            <person name="Perrone G."/>
            <person name="Piumi F."/>
            <person name="Punt P.J."/>
            <person name="Ram A.F."/>
            <person name="Ramon A."/>
            <person name="Rauscher S."/>
            <person name="Record E."/>
            <person name="Riano-Pachon D.M."/>
            <person name="Robert V."/>
            <person name="Roehrig J."/>
            <person name="Ruller R."/>
            <person name="Salamov A."/>
            <person name="Salih N.S."/>
            <person name="Samson R.A."/>
            <person name="Sandor E."/>
            <person name="Sanguinetti M."/>
            <person name="Schuetze T."/>
            <person name="Sepcic K."/>
            <person name="Shelest E."/>
            <person name="Sherlock G."/>
            <person name="Sophianopoulou V."/>
            <person name="Squina F.M."/>
            <person name="Sun H."/>
            <person name="Susca A."/>
            <person name="Todd R.B."/>
            <person name="Tsang A."/>
            <person name="Unkles S.E."/>
            <person name="van de Wiele N."/>
            <person name="van Rossen-Uffink D."/>
            <person name="Oliveira J.V."/>
            <person name="Vesth T.C."/>
            <person name="Visser J."/>
            <person name="Yu J.-H."/>
            <person name="Zhou M."/>
            <person name="Andersen M.R."/>
            <person name="Archer D.B."/>
            <person name="Baker S.E."/>
            <person name="Benoit I."/>
            <person name="Brakhage A.A."/>
            <person name="Braus G.H."/>
            <person name="Fischer R."/>
            <person name="Frisvad J.C."/>
            <person name="Goldman G.H."/>
            <person name="Houbraken J."/>
            <person name="Oakley B."/>
            <person name="Pocsi I."/>
            <person name="Scazzocchio C."/>
            <person name="Seiboth B."/>
            <person name="vanKuyk P.A."/>
            <person name="Wortman J."/>
            <person name="Dyer P.S."/>
            <person name="Grigoriev I.V."/>
        </authorList>
    </citation>
    <scope>NUCLEOTIDE SEQUENCE [LARGE SCALE GENOMIC DNA]</scope>
    <source>
        <strain evidence="9">CBS 506.65</strain>
    </source>
</reference>
<evidence type="ECO:0000256" key="6">
    <source>
        <dbReference type="SAM" id="Phobius"/>
    </source>
</evidence>
<keyword evidence="4 6" id="KW-0472">Membrane</keyword>
<dbReference type="InterPro" id="IPR049326">
    <property type="entry name" value="Rhodopsin_dom_fungi"/>
</dbReference>
<dbReference type="OrthoDB" id="3923077at2759"/>
<gene>
    <name evidence="8" type="ORF">ASPZODRAFT_664509</name>
</gene>
<dbReference type="GeneID" id="34615842"/>
<feature type="transmembrane region" description="Helical" evidence="6">
    <location>
        <begin position="87"/>
        <end position="111"/>
    </location>
</feature>
<evidence type="ECO:0000256" key="1">
    <source>
        <dbReference type="ARBA" id="ARBA00004141"/>
    </source>
</evidence>
<feature type="domain" description="Rhodopsin" evidence="7">
    <location>
        <begin position="27"/>
        <end position="216"/>
    </location>
</feature>
<evidence type="ECO:0000256" key="5">
    <source>
        <dbReference type="ARBA" id="ARBA00038359"/>
    </source>
</evidence>
<dbReference type="GO" id="GO:0016020">
    <property type="term" value="C:membrane"/>
    <property type="evidence" value="ECO:0007669"/>
    <property type="project" value="UniProtKB-SubCell"/>
</dbReference>
<proteinExistence type="inferred from homology"/>
<evidence type="ECO:0000313" key="8">
    <source>
        <dbReference type="EMBL" id="OJJ44996.1"/>
    </source>
</evidence>
<name>A0A1L9SCU0_9EURO</name>
<keyword evidence="2 6" id="KW-0812">Transmembrane</keyword>
<keyword evidence="9" id="KW-1185">Reference proteome</keyword>
<dbReference type="Proteomes" id="UP000184188">
    <property type="component" value="Unassembled WGS sequence"/>
</dbReference>
<dbReference type="VEuPathDB" id="FungiDB:ASPZODRAFT_664509"/>
<dbReference type="Pfam" id="PF20684">
    <property type="entry name" value="Fung_rhodopsin"/>
    <property type="match status" value="1"/>
</dbReference>
<sequence>MVNDYRPALNAVGWSFGALATFVVFSRIYCRAFAVQKQGWDDWLMVFAWAAAIVTTALVTVSTTYGFGIHEADITSVSDLENAIKYILIAPAISLLASASAKLSVVLFLLRLLGLAATIPHRIILYTTTALMIGGNIFAMVVLLGYCNPPRKAWDPTVEGTCMSAQVLNIGGRAVTVYNAFMDLLCAAFPVLMLWTLNMRSKMKWGLAVVMSGGVLQLGHDCNLVHDGGTSDTIMPPFSLLSSLFFRVVGSI</sequence>
<feature type="transmembrane region" description="Helical" evidence="6">
    <location>
        <begin position="123"/>
        <end position="146"/>
    </location>
</feature>
<feature type="transmembrane region" description="Helical" evidence="6">
    <location>
        <begin position="42"/>
        <end position="67"/>
    </location>
</feature>
<comment type="subcellular location">
    <subcellularLocation>
        <location evidence="1">Membrane</location>
        <topology evidence="1">Multi-pass membrane protein</topology>
    </subcellularLocation>
</comment>
<feature type="transmembrane region" description="Helical" evidence="6">
    <location>
        <begin position="177"/>
        <end position="197"/>
    </location>
</feature>
<dbReference type="AlphaFoldDB" id="A0A1L9SCU0"/>
<dbReference type="InterPro" id="IPR052337">
    <property type="entry name" value="SAT4-like"/>
</dbReference>
<dbReference type="PANTHER" id="PTHR33048:SF146">
    <property type="entry name" value="INTEGRAL MEMBRANE PROTEIN"/>
    <property type="match status" value="1"/>
</dbReference>
<evidence type="ECO:0000313" key="9">
    <source>
        <dbReference type="Proteomes" id="UP000184188"/>
    </source>
</evidence>
<comment type="similarity">
    <text evidence="5">Belongs to the SAT4 family.</text>
</comment>
<feature type="transmembrane region" description="Helical" evidence="6">
    <location>
        <begin position="12"/>
        <end position="30"/>
    </location>
</feature>
<keyword evidence="3 6" id="KW-1133">Transmembrane helix</keyword>
<evidence type="ECO:0000256" key="4">
    <source>
        <dbReference type="ARBA" id="ARBA00023136"/>
    </source>
</evidence>
<dbReference type="PANTHER" id="PTHR33048">
    <property type="entry name" value="PTH11-LIKE INTEGRAL MEMBRANE PROTEIN (AFU_ORTHOLOGUE AFUA_5G11245)"/>
    <property type="match status" value="1"/>
</dbReference>
<protein>
    <recommendedName>
        <fullName evidence="7">Rhodopsin domain-containing protein</fullName>
    </recommendedName>
</protein>
<organism evidence="8 9">
    <name type="scientific">Penicilliopsis zonata CBS 506.65</name>
    <dbReference type="NCBI Taxonomy" id="1073090"/>
    <lineage>
        <taxon>Eukaryota</taxon>
        <taxon>Fungi</taxon>
        <taxon>Dikarya</taxon>
        <taxon>Ascomycota</taxon>
        <taxon>Pezizomycotina</taxon>
        <taxon>Eurotiomycetes</taxon>
        <taxon>Eurotiomycetidae</taxon>
        <taxon>Eurotiales</taxon>
        <taxon>Aspergillaceae</taxon>
        <taxon>Penicilliopsis</taxon>
    </lineage>
</organism>